<organism evidence="3 4">
    <name type="scientific">Eleginops maclovinus</name>
    <name type="common">Patagonian blennie</name>
    <name type="synonym">Eleginus maclovinus</name>
    <dbReference type="NCBI Taxonomy" id="56733"/>
    <lineage>
        <taxon>Eukaryota</taxon>
        <taxon>Metazoa</taxon>
        <taxon>Chordata</taxon>
        <taxon>Craniata</taxon>
        <taxon>Vertebrata</taxon>
        <taxon>Euteleostomi</taxon>
        <taxon>Actinopterygii</taxon>
        <taxon>Neopterygii</taxon>
        <taxon>Teleostei</taxon>
        <taxon>Neoteleostei</taxon>
        <taxon>Acanthomorphata</taxon>
        <taxon>Eupercaria</taxon>
        <taxon>Perciformes</taxon>
        <taxon>Notothenioidei</taxon>
        <taxon>Eleginopidae</taxon>
        <taxon>Eleginops</taxon>
    </lineage>
</organism>
<dbReference type="GO" id="GO:0046983">
    <property type="term" value="F:protein dimerization activity"/>
    <property type="evidence" value="ECO:0007669"/>
    <property type="project" value="InterPro"/>
</dbReference>
<name>A0AAN7YAV8_ELEMC</name>
<dbReference type="SUPFAM" id="SSF53098">
    <property type="entry name" value="Ribonuclease H-like"/>
    <property type="match status" value="1"/>
</dbReference>
<dbReference type="Pfam" id="PF14291">
    <property type="entry name" value="DUF4371"/>
    <property type="match status" value="1"/>
</dbReference>
<reference evidence="3 4" key="1">
    <citation type="journal article" date="2023" name="Genes (Basel)">
        <title>Chromosome-Level Genome Assembly and Circadian Gene Repertoire of the Patagonia Blennie Eleginops maclovinus-The Closest Ancestral Proxy of Antarctic Cryonotothenioids.</title>
        <authorList>
            <person name="Cheng C.C."/>
            <person name="Rivera-Colon A.G."/>
            <person name="Minhas B.F."/>
            <person name="Wilson L."/>
            <person name="Rayamajhi N."/>
            <person name="Vargas-Chacoff L."/>
            <person name="Catchen J.M."/>
        </authorList>
    </citation>
    <scope>NUCLEOTIDE SEQUENCE [LARGE SCALE GENOMIC DNA]</scope>
    <source>
        <strain evidence="3">JMC-PN-2008</strain>
    </source>
</reference>
<dbReference type="InterPro" id="IPR006580">
    <property type="entry name" value="Znf_TTF"/>
</dbReference>
<accession>A0AAN7YAV8</accession>
<dbReference type="PANTHER" id="PTHR46289">
    <property type="entry name" value="52 KDA REPRESSOR OF THE INHIBITOR OF THE PROTEIN KINASE-LIKE PROTEIN-RELATED"/>
    <property type="match status" value="1"/>
</dbReference>
<dbReference type="InterPro" id="IPR008906">
    <property type="entry name" value="HATC_C_dom"/>
</dbReference>
<dbReference type="InterPro" id="IPR052958">
    <property type="entry name" value="IFN-induced_PKR_regulator"/>
</dbReference>
<keyword evidence="4" id="KW-1185">Reference proteome</keyword>
<dbReference type="PANTHER" id="PTHR46289:SF14">
    <property type="entry name" value="DUF4371 DOMAIN-CONTAINING PROTEIN"/>
    <property type="match status" value="1"/>
</dbReference>
<feature type="compositionally biased region" description="Basic residues" evidence="1">
    <location>
        <begin position="1"/>
        <end position="11"/>
    </location>
</feature>
<evidence type="ECO:0000313" key="4">
    <source>
        <dbReference type="Proteomes" id="UP001346869"/>
    </source>
</evidence>
<dbReference type="InterPro" id="IPR025398">
    <property type="entry name" value="DUF4371"/>
</dbReference>
<evidence type="ECO:0000259" key="2">
    <source>
        <dbReference type="SMART" id="SM00597"/>
    </source>
</evidence>
<reference evidence="3 4" key="2">
    <citation type="journal article" date="2023" name="Mol. Biol. Evol.">
        <title>Genomics of Secondarily Temperate Adaptation in the Only Non-Antarctic Icefish.</title>
        <authorList>
            <person name="Rivera-Colon A.G."/>
            <person name="Rayamajhi N."/>
            <person name="Minhas B.F."/>
            <person name="Madrigal G."/>
            <person name="Bilyk K.T."/>
            <person name="Yoon V."/>
            <person name="Hune M."/>
            <person name="Gregory S."/>
            <person name="Cheng C.H.C."/>
            <person name="Catchen J.M."/>
        </authorList>
    </citation>
    <scope>NUCLEOTIDE SEQUENCE [LARGE SCALE GENOMIC DNA]</scope>
    <source>
        <strain evidence="3">JMC-PN-2008</strain>
    </source>
</reference>
<evidence type="ECO:0000256" key="1">
    <source>
        <dbReference type="SAM" id="MobiDB-lite"/>
    </source>
</evidence>
<dbReference type="Pfam" id="PF05699">
    <property type="entry name" value="Dimer_Tnp_hAT"/>
    <property type="match status" value="1"/>
</dbReference>
<protein>
    <recommendedName>
        <fullName evidence="2">TTF-type domain-containing protein</fullName>
    </recommendedName>
</protein>
<proteinExistence type="predicted"/>
<dbReference type="EMBL" id="JAUZQC010000003">
    <property type="protein sequence ID" value="KAK5873754.1"/>
    <property type="molecule type" value="Genomic_DNA"/>
</dbReference>
<feature type="compositionally biased region" description="Basic and acidic residues" evidence="1">
    <location>
        <begin position="12"/>
        <end position="128"/>
    </location>
</feature>
<comment type="caution">
    <text evidence="3">The sequence shown here is derived from an EMBL/GenBank/DDBJ whole genome shotgun (WGS) entry which is preliminary data.</text>
</comment>
<feature type="region of interest" description="Disordered" evidence="1">
    <location>
        <begin position="1"/>
        <end position="128"/>
    </location>
</feature>
<sequence>MDAFLSKKKKEKDRDGDSKQESKEDERENRESKLEHREESHSEMEGERHTEDDEAQRHTVEEGGQRSAEDDEAQRHTVEEGGQRSAEDDEAQRHTVEEGGQRSAEDDEAQRHTVEEGGQRSAENEYSREQGNMEIGGEEIGSSCPQHPFDPVRVKNKVINGDALTDDEKKSVLQNRWLAPQGYSYPKRTLGGKQLRYNPQCEKNYEWLSYSPSEDAAYCATCLCFNKVKGKNFSFLTKGFTDWKNAVGDKRGVIPRHSHSEGHQRATELAENFMLITQGQKKDIKSVISKQYDDKVMANRKALLSIIDIIVCLGKRNVPFRGNWEGSSENGNFNYFVNWKAQFDTTLKQHLETAAKNAKYISPQIQNDLIACCAEDIRETLINNIKTAKFFTVLADESMDISGIEQLSLCVRYVSGEGESSEIREDFLGFCPLTQQDAKTIATVILRQLTEWGLHTEYLRGQGYDGASTMSGHVSGVQKRISDVHPRAMYTHCRSHALNLVVVHGCSDLPIVRNTMSIIEEIAVFFSGSSARKGALEAETSKEGQTTKKSGIPLMSDTRWSSRSTTLSAFVEKFTAVHSVLEKMGVEKPSVSAKAATLRHSMESFETIITAVMVNEILGYIHPLTKLLQTTHLDILTAYEEARNMRQVIANQREDKGSRLCFEKATALANSIGVVPAKRRVSVRQTYRANVTTESVEDHYRINLFYPLDHITAQLDERFAKNNKPPILASYLVPSSLKYLTPAREDEMLRWYHEDLPDQDTARQEIERWRHKFEDGPLPSFALEVLQKHNLSFFPNIKCMLKIFLTLPVTTCACERSFSAMRRLKTWLRSTMSNDRLTGLAMMHVHQKVEVDRENILRRWDASGHRRIQLAFD</sequence>
<dbReference type="InterPro" id="IPR012337">
    <property type="entry name" value="RNaseH-like_sf"/>
</dbReference>
<evidence type="ECO:0000313" key="3">
    <source>
        <dbReference type="EMBL" id="KAK5873754.1"/>
    </source>
</evidence>
<feature type="domain" description="TTF-type" evidence="2">
    <location>
        <begin position="193"/>
        <end position="286"/>
    </location>
</feature>
<dbReference type="AlphaFoldDB" id="A0AAN7YAV8"/>
<dbReference type="SMART" id="SM00597">
    <property type="entry name" value="ZnF_TTF"/>
    <property type="match status" value="1"/>
</dbReference>
<gene>
    <name evidence="3" type="ORF">PBY51_018766</name>
</gene>
<dbReference type="Proteomes" id="UP001346869">
    <property type="component" value="Unassembled WGS sequence"/>
</dbReference>